<comment type="caution">
    <text evidence="5">The sequence shown here is derived from an EMBL/GenBank/DDBJ whole genome shotgun (WGS) entry which is preliminary data.</text>
</comment>
<evidence type="ECO:0000256" key="2">
    <source>
        <dbReference type="ARBA" id="ARBA00023316"/>
    </source>
</evidence>
<dbReference type="SMART" id="SM00646">
    <property type="entry name" value="Ami_3"/>
    <property type="match status" value="1"/>
</dbReference>
<keyword evidence="2" id="KW-0961">Cell wall biogenesis/degradation</keyword>
<dbReference type="Gene3D" id="3.40.630.40">
    <property type="entry name" value="Zn-dependent exopeptidases"/>
    <property type="match status" value="1"/>
</dbReference>
<name>A0ABD5ISP0_9BACL</name>
<dbReference type="GO" id="GO:0016787">
    <property type="term" value="F:hydrolase activity"/>
    <property type="evidence" value="ECO:0007669"/>
    <property type="project" value="UniProtKB-KW"/>
</dbReference>
<proteinExistence type="predicted"/>
<dbReference type="PROSITE" id="PS51781">
    <property type="entry name" value="SH3B"/>
    <property type="match status" value="3"/>
</dbReference>
<feature type="chain" id="PRO_5044781287" evidence="3">
    <location>
        <begin position="24"/>
        <end position="471"/>
    </location>
</feature>
<dbReference type="PANTHER" id="PTHR30404:SF7">
    <property type="entry name" value="CELL WALL AMIDASE LYTH-RELATED"/>
    <property type="match status" value="1"/>
</dbReference>
<dbReference type="SMART" id="SM00287">
    <property type="entry name" value="SH3b"/>
    <property type="match status" value="4"/>
</dbReference>
<evidence type="ECO:0000259" key="4">
    <source>
        <dbReference type="PROSITE" id="PS51781"/>
    </source>
</evidence>
<reference evidence="5 6" key="1">
    <citation type="submission" date="2023-03" db="EMBL/GenBank/DDBJ databases">
        <title>Bacillus Genome Sequencing.</title>
        <authorList>
            <person name="Dunlap C."/>
        </authorList>
    </citation>
    <scope>NUCLEOTIDE SEQUENCE [LARGE SCALE GENOMIC DNA]</scope>
    <source>
        <strain evidence="5 6">NRS-38</strain>
    </source>
</reference>
<dbReference type="InterPro" id="IPR017293">
    <property type="entry name" value="N-acetylmuramoyl-L-ala_amidase"/>
</dbReference>
<evidence type="ECO:0000313" key="5">
    <source>
        <dbReference type="EMBL" id="MED5050966.1"/>
    </source>
</evidence>
<keyword evidence="3" id="KW-0732">Signal</keyword>
<gene>
    <name evidence="5" type="ORF">P9850_03645</name>
</gene>
<keyword evidence="1" id="KW-0378">Hydrolase</keyword>
<dbReference type="PANTHER" id="PTHR30404">
    <property type="entry name" value="N-ACETYLMURAMOYL-L-ALANINE AMIDASE"/>
    <property type="match status" value="1"/>
</dbReference>
<dbReference type="InterPro" id="IPR003646">
    <property type="entry name" value="SH3-like_bac-type"/>
</dbReference>
<dbReference type="Pfam" id="PF01520">
    <property type="entry name" value="Amidase_3"/>
    <property type="match status" value="1"/>
</dbReference>
<accession>A0ABD5ISP0</accession>
<dbReference type="GO" id="GO:0071555">
    <property type="term" value="P:cell wall organization"/>
    <property type="evidence" value="ECO:0007669"/>
    <property type="project" value="UniProtKB-KW"/>
</dbReference>
<feature type="domain" description="SH3b" evidence="4">
    <location>
        <begin position="89"/>
        <end position="150"/>
    </location>
</feature>
<feature type="signal peptide" evidence="3">
    <location>
        <begin position="1"/>
        <end position="23"/>
    </location>
</feature>
<dbReference type="SUPFAM" id="SSF53187">
    <property type="entry name" value="Zn-dependent exopeptidases"/>
    <property type="match status" value="1"/>
</dbReference>
<dbReference type="Pfam" id="PF08239">
    <property type="entry name" value="SH3_3"/>
    <property type="match status" value="4"/>
</dbReference>
<evidence type="ECO:0000256" key="1">
    <source>
        <dbReference type="ARBA" id="ARBA00022801"/>
    </source>
</evidence>
<dbReference type="AlphaFoldDB" id="A0ABD5ISP0"/>
<sequence>MKKAAYFLLVALFLLSFPSSDGAEAKMVITKTEHLNVREGPGTSYPIKKKLNKGEIYTVAQEKNDWVQLKLSTTETGWVSRQYVADMNENMQATVDRLRVRSAPSSQASIIGYLKLGQTVEVLDTNSHWTRIKNGTLTGWVSSDYLASATGSGTTSIQSKSGTVAVDVLNVRTKPSQQATILGKITFGQQVRIIGETADWYQIESPGSMTGWVYRTYIMTATLYITVLEDGTNIRSKPSLQSQIQGTAKRGQQYRVIAKEGSWYKIELSHQKSGYIADWVVAVVRNAGNTGTIKNKTIVIDPGHGGKDSGTIGSGGMMEKTMTLKTAQMLKNQLQAAGATVILTRKDDTYLSLAERVSMAEQHKADAFVSIHYDSSPDGTARGMTIYYYHSLNDYPLALSFDPFLSQSLPIPYRGIRFGDFHVLRETSMPSVLFELGYLNNAQESSIIASDSYQKQVTKAIVAGLQRYFSN</sequence>
<dbReference type="Gene3D" id="2.30.30.40">
    <property type="entry name" value="SH3 Domains"/>
    <property type="match status" value="4"/>
</dbReference>
<dbReference type="CDD" id="cd02696">
    <property type="entry name" value="MurNAc-LAA"/>
    <property type="match status" value="1"/>
</dbReference>
<protein>
    <submittedName>
        <fullName evidence="5">SH3 domain-containing protein</fullName>
    </submittedName>
</protein>
<evidence type="ECO:0000256" key="3">
    <source>
        <dbReference type="SAM" id="SignalP"/>
    </source>
</evidence>
<dbReference type="InterPro" id="IPR050695">
    <property type="entry name" value="N-acetylmuramoyl_amidase_3"/>
</dbReference>
<organism evidence="5 6">
    <name type="scientific">Anoxybacteroides rupiense</name>
    <dbReference type="NCBI Taxonomy" id="311460"/>
    <lineage>
        <taxon>Bacteria</taxon>
        <taxon>Bacillati</taxon>
        <taxon>Bacillota</taxon>
        <taxon>Bacilli</taxon>
        <taxon>Bacillales</taxon>
        <taxon>Anoxybacillaceae</taxon>
        <taxon>Anoxybacteroides</taxon>
    </lineage>
</organism>
<dbReference type="InterPro" id="IPR002508">
    <property type="entry name" value="MurNAc-LAA_cat"/>
</dbReference>
<dbReference type="Proteomes" id="UP001339962">
    <property type="component" value="Unassembled WGS sequence"/>
</dbReference>
<dbReference type="EMBL" id="JARTLI010000004">
    <property type="protein sequence ID" value="MED5050966.1"/>
    <property type="molecule type" value="Genomic_DNA"/>
</dbReference>
<feature type="domain" description="SH3b" evidence="4">
    <location>
        <begin position="23"/>
        <end position="88"/>
    </location>
</feature>
<dbReference type="RefSeq" id="WP_328217187.1">
    <property type="nucleotide sequence ID" value="NZ_JARTLI010000004.1"/>
</dbReference>
<dbReference type="PIRSF" id="PIRSF037846">
    <property type="entry name" value="Autolysin_YrvJ_prd"/>
    <property type="match status" value="1"/>
</dbReference>
<feature type="domain" description="SH3b" evidence="4">
    <location>
        <begin position="159"/>
        <end position="222"/>
    </location>
</feature>
<evidence type="ECO:0000313" key="6">
    <source>
        <dbReference type="Proteomes" id="UP001339962"/>
    </source>
</evidence>